<comment type="caution">
    <text evidence="4">The sequence shown here is derived from an EMBL/GenBank/DDBJ whole genome shotgun (WGS) entry which is preliminary data.</text>
</comment>
<name>A0A1C0A5B7_9FIRM</name>
<dbReference type="SMART" id="SM00271">
    <property type="entry name" value="DnaJ"/>
    <property type="match status" value="1"/>
</dbReference>
<reference evidence="5" key="1">
    <citation type="submission" date="2016-07" db="EMBL/GenBank/DDBJ databases">
        <authorList>
            <person name="Florea S."/>
            <person name="Webb J.S."/>
            <person name="Jaromczyk J."/>
            <person name="Schardl C.L."/>
        </authorList>
    </citation>
    <scope>NUCLEOTIDE SEQUENCE [LARGE SCALE GENOMIC DNA]</scope>
    <source>
        <strain evidence="5">Z6</strain>
    </source>
</reference>
<dbReference type="RefSeq" id="WP_068719221.1">
    <property type="nucleotide sequence ID" value="NZ_LWDV01000010.1"/>
</dbReference>
<dbReference type="OrthoDB" id="9779889at2"/>
<feature type="compositionally biased region" description="Basic residues" evidence="2">
    <location>
        <begin position="69"/>
        <end position="78"/>
    </location>
</feature>
<evidence type="ECO:0000259" key="3">
    <source>
        <dbReference type="PROSITE" id="PS50076"/>
    </source>
</evidence>
<evidence type="ECO:0000313" key="4">
    <source>
        <dbReference type="EMBL" id="OCL25309.1"/>
    </source>
</evidence>
<feature type="domain" description="J" evidence="3">
    <location>
        <begin position="3"/>
        <end position="68"/>
    </location>
</feature>
<dbReference type="PROSITE" id="PS50076">
    <property type="entry name" value="DNAJ_2"/>
    <property type="match status" value="1"/>
</dbReference>
<dbReference type="PANTHER" id="PTHR43948:SF10">
    <property type="entry name" value="MRJ, ISOFORM E"/>
    <property type="match status" value="1"/>
</dbReference>
<sequence>MKNYYEILGVNSDADSSTIKRAYRKLALKYHPDRNSNDKNAEKKFKLIAKAYEVLKSKKSRAKYDASLKRKTYQRKATTKQNSNRQSAVPNFGNFEKQFEQFFGFNPKTKERVKNKTEEENPMNTDELFRSYFGMK</sequence>
<keyword evidence="1" id="KW-0235">DNA replication</keyword>
<dbReference type="EMBL" id="LWDV01000010">
    <property type="protein sequence ID" value="OCL25309.1"/>
    <property type="molecule type" value="Genomic_DNA"/>
</dbReference>
<accession>A0A1C0A5B7</accession>
<evidence type="ECO:0000256" key="1">
    <source>
        <dbReference type="ARBA" id="ARBA00022705"/>
    </source>
</evidence>
<keyword evidence="5" id="KW-1185">Reference proteome</keyword>
<dbReference type="PANTHER" id="PTHR43948">
    <property type="entry name" value="DNAJ HOMOLOG SUBFAMILY B"/>
    <property type="match status" value="1"/>
</dbReference>
<dbReference type="GO" id="GO:0051087">
    <property type="term" value="F:protein-folding chaperone binding"/>
    <property type="evidence" value="ECO:0007669"/>
    <property type="project" value="TreeGrafter"/>
</dbReference>
<dbReference type="GO" id="GO:0044183">
    <property type="term" value="F:protein folding chaperone"/>
    <property type="evidence" value="ECO:0007669"/>
    <property type="project" value="TreeGrafter"/>
</dbReference>
<dbReference type="Pfam" id="PF00226">
    <property type="entry name" value="DnaJ"/>
    <property type="match status" value="1"/>
</dbReference>
<dbReference type="Proteomes" id="UP000093514">
    <property type="component" value="Unassembled WGS sequence"/>
</dbReference>
<dbReference type="InterPro" id="IPR001623">
    <property type="entry name" value="DnaJ_domain"/>
</dbReference>
<dbReference type="SUPFAM" id="SSF46565">
    <property type="entry name" value="Chaperone J-domain"/>
    <property type="match status" value="1"/>
</dbReference>
<evidence type="ECO:0000313" key="5">
    <source>
        <dbReference type="Proteomes" id="UP000093514"/>
    </source>
</evidence>
<proteinExistence type="predicted"/>
<dbReference type="AlphaFoldDB" id="A0A1C0A5B7"/>
<gene>
    <name evidence="4" type="ORF">U472_13205</name>
</gene>
<dbReference type="PRINTS" id="PR00625">
    <property type="entry name" value="JDOMAIN"/>
</dbReference>
<protein>
    <recommendedName>
        <fullName evidence="3">J domain-containing protein</fullName>
    </recommendedName>
</protein>
<organism evidence="4 5">
    <name type="scientific">Orenia metallireducens</name>
    <dbReference type="NCBI Taxonomy" id="1413210"/>
    <lineage>
        <taxon>Bacteria</taxon>
        <taxon>Bacillati</taxon>
        <taxon>Bacillota</taxon>
        <taxon>Clostridia</taxon>
        <taxon>Halanaerobiales</taxon>
        <taxon>Halobacteroidaceae</taxon>
        <taxon>Orenia</taxon>
    </lineage>
</organism>
<dbReference type="InterPro" id="IPR036869">
    <property type="entry name" value="J_dom_sf"/>
</dbReference>
<reference evidence="4 5" key="2">
    <citation type="submission" date="2016-08" db="EMBL/GenBank/DDBJ databases">
        <title>Orenia metallireducens sp. nov. strain Z6, a Novel Metal-reducing Firmicute from the Deep Subsurface.</title>
        <authorList>
            <person name="Maxim B.I."/>
            <person name="Kenneth K."/>
            <person name="Flynn T.M."/>
            <person name="Oloughlin E.J."/>
            <person name="Locke R.A."/>
            <person name="Weber J.R."/>
            <person name="Egan S.M."/>
            <person name="Mackie R.I."/>
            <person name="Cann I.K."/>
        </authorList>
    </citation>
    <scope>NUCLEOTIDE SEQUENCE [LARGE SCALE GENOMIC DNA]</scope>
    <source>
        <strain evidence="4 5">Z6</strain>
    </source>
</reference>
<feature type="region of interest" description="Disordered" evidence="2">
    <location>
        <begin position="66"/>
        <end position="91"/>
    </location>
</feature>
<dbReference type="CDD" id="cd06257">
    <property type="entry name" value="DnaJ"/>
    <property type="match status" value="1"/>
</dbReference>
<dbReference type="Gene3D" id="1.10.287.110">
    <property type="entry name" value="DnaJ domain"/>
    <property type="match status" value="1"/>
</dbReference>
<dbReference type="GO" id="GO:0005737">
    <property type="term" value="C:cytoplasm"/>
    <property type="evidence" value="ECO:0007669"/>
    <property type="project" value="TreeGrafter"/>
</dbReference>
<evidence type="ECO:0000256" key="2">
    <source>
        <dbReference type="SAM" id="MobiDB-lite"/>
    </source>
</evidence>
<feature type="compositionally biased region" description="Polar residues" evidence="2">
    <location>
        <begin position="79"/>
        <end position="89"/>
    </location>
</feature>
<dbReference type="GO" id="GO:0006260">
    <property type="term" value="P:DNA replication"/>
    <property type="evidence" value="ECO:0007669"/>
    <property type="project" value="UniProtKB-KW"/>
</dbReference>
<dbReference type="GO" id="GO:0051082">
    <property type="term" value="F:unfolded protein binding"/>
    <property type="evidence" value="ECO:0007669"/>
    <property type="project" value="TreeGrafter"/>
</dbReference>